<feature type="domain" description="PWWP" evidence="2">
    <location>
        <begin position="23"/>
        <end position="81"/>
    </location>
</feature>
<dbReference type="GO" id="GO:0031491">
    <property type="term" value="F:nucleosome binding"/>
    <property type="evidence" value="ECO:0007669"/>
    <property type="project" value="TreeGrafter"/>
</dbReference>
<evidence type="ECO:0000313" key="3">
    <source>
        <dbReference type="EMBL" id="CAG9764064.1"/>
    </source>
</evidence>
<dbReference type="GO" id="GO:0140673">
    <property type="term" value="P:transcription elongation-coupled chromatin remodeling"/>
    <property type="evidence" value="ECO:0007669"/>
    <property type="project" value="TreeGrafter"/>
</dbReference>
<organism evidence="3 4">
    <name type="scientific">Ceutorhynchus assimilis</name>
    <name type="common">cabbage seed weevil</name>
    <dbReference type="NCBI Taxonomy" id="467358"/>
    <lineage>
        <taxon>Eukaryota</taxon>
        <taxon>Metazoa</taxon>
        <taxon>Ecdysozoa</taxon>
        <taxon>Arthropoda</taxon>
        <taxon>Hexapoda</taxon>
        <taxon>Insecta</taxon>
        <taxon>Pterygota</taxon>
        <taxon>Neoptera</taxon>
        <taxon>Endopterygota</taxon>
        <taxon>Coleoptera</taxon>
        <taxon>Polyphaga</taxon>
        <taxon>Cucujiformia</taxon>
        <taxon>Curculionidae</taxon>
        <taxon>Ceutorhynchinae</taxon>
        <taxon>Ceutorhynchus</taxon>
    </lineage>
</organism>
<feature type="compositionally biased region" description="Low complexity" evidence="1">
    <location>
        <begin position="137"/>
        <end position="159"/>
    </location>
</feature>
<dbReference type="SUPFAM" id="SSF63748">
    <property type="entry name" value="Tudor/PWWP/MBT"/>
    <property type="match status" value="1"/>
</dbReference>
<name>A0A9N9QGM1_9CUCU</name>
<dbReference type="InterPro" id="IPR036291">
    <property type="entry name" value="NAD(P)-bd_dom_sf"/>
</dbReference>
<reference evidence="3" key="1">
    <citation type="submission" date="2022-01" db="EMBL/GenBank/DDBJ databases">
        <authorList>
            <person name="King R."/>
        </authorList>
    </citation>
    <scope>NUCLEOTIDE SEQUENCE</scope>
</reference>
<accession>A0A9N9QGM1</accession>
<protein>
    <recommendedName>
        <fullName evidence="2">PWWP domain-containing protein</fullName>
    </recommendedName>
</protein>
<gene>
    <name evidence="3" type="ORF">CEUTPL_LOCUS4710</name>
</gene>
<dbReference type="AlphaFoldDB" id="A0A9N9QGM1"/>
<dbReference type="PANTHER" id="PTHR43580">
    <property type="entry name" value="OXIDOREDUCTASE GLYR1-RELATED"/>
    <property type="match status" value="1"/>
</dbReference>
<dbReference type="Gene3D" id="3.40.50.720">
    <property type="entry name" value="NAD(P)-binding Rossmann-like Domain"/>
    <property type="match status" value="1"/>
</dbReference>
<dbReference type="GO" id="GO:0000785">
    <property type="term" value="C:chromatin"/>
    <property type="evidence" value="ECO:0007669"/>
    <property type="project" value="TreeGrafter"/>
</dbReference>
<dbReference type="SMART" id="SM00293">
    <property type="entry name" value="PWWP"/>
    <property type="match status" value="1"/>
</dbReference>
<evidence type="ECO:0000313" key="4">
    <source>
        <dbReference type="Proteomes" id="UP001152799"/>
    </source>
</evidence>
<dbReference type="GO" id="GO:0050661">
    <property type="term" value="F:NADP binding"/>
    <property type="evidence" value="ECO:0007669"/>
    <property type="project" value="InterPro"/>
</dbReference>
<dbReference type="Pfam" id="PF00855">
    <property type="entry name" value="PWWP"/>
    <property type="match status" value="1"/>
</dbReference>
<evidence type="ECO:0000256" key="1">
    <source>
        <dbReference type="SAM" id="MobiDB-lite"/>
    </source>
</evidence>
<evidence type="ECO:0000259" key="2">
    <source>
        <dbReference type="SMART" id="SM00293"/>
    </source>
</evidence>
<dbReference type="Proteomes" id="UP001152799">
    <property type="component" value="Chromosome 2"/>
</dbReference>
<dbReference type="InterPro" id="IPR051265">
    <property type="entry name" value="HIBADH-related_NP60_sf"/>
</dbReference>
<dbReference type="GO" id="GO:0003677">
    <property type="term" value="F:DNA binding"/>
    <property type="evidence" value="ECO:0007669"/>
    <property type="project" value="TreeGrafter"/>
</dbReference>
<sequence length="497" mass="56163">MNNIPLKTLKIVCLKMPSKEKTFKVNDFVWAKVAGYPYWPAVVLKPNPLSVCKSKKESYWIYFFGANNYAWVNVKFVKPYEENKKKFLEGCSENISVANKELISNKKRLASDPNYEIAVIPFIAKEKKTRAKRSRSRASSAASVRSRSSSVRSRASSVVSTKSGKVRSVCLDGPSPKRIREAIESYSKVSTKHVDLSTATIGILVCNIYGEAAARNLINFGHNVVCWSPSRAVCKRLVLHSQSKNQYFKVYGSPRHVAEESSLIFSFMSTEKELSSIYTELGLNDSNNNLMSGKAYIEMSQIVKLDSIFETIGKMQTKDARYIAAMVQGTRQEFIDRDAVLLIGGDFEEVMREFKSCFFALAKESRYIGTFDKTIKLHVVQKTIKAMMLASLVESLVAVELKTQNLELFTKYFEKMDFYNEYLGNNVDAILNKRFNVVQEDYNTTQACLRNSIATSNKWSLSMTHTARTNNIFQNARLSGFEGKDVCSLYLSLCDSG</sequence>
<dbReference type="OrthoDB" id="6727154at2759"/>
<dbReference type="SUPFAM" id="SSF51735">
    <property type="entry name" value="NAD(P)-binding Rossmann-fold domains"/>
    <property type="match status" value="1"/>
</dbReference>
<dbReference type="InterPro" id="IPR000313">
    <property type="entry name" value="PWWP_dom"/>
</dbReference>
<dbReference type="Pfam" id="PF03446">
    <property type="entry name" value="NAD_binding_2"/>
    <property type="match status" value="1"/>
</dbReference>
<proteinExistence type="predicted"/>
<keyword evidence="4" id="KW-1185">Reference proteome</keyword>
<dbReference type="EMBL" id="OU892278">
    <property type="protein sequence ID" value="CAG9764064.1"/>
    <property type="molecule type" value="Genomic_DNA"/>
</dbReference>
<dbReference type="PANTHER" id="PTHR43580:SF2">
    <property type="entry name" value="CYTOKINE-LIKE NUCLEAR FACTOR N-PAC"/>
    <property type="match status" value="1"/>
</dbReference>
<dbReference type="InterPro" id="IPR006115">
    <property type="entry name" value="6PGDH_NADP-bd"/>
</dbReference>
<feature type="region of interest" description="Disordered" evidence="1">
    <location>
        <begin position="131"/>
        <end position="159"/>
    </location>
</feature>
<dbReference type="Gene3D" id="2.30.30.140">
    <property type="match status" value="1"/>
</dbReference>